<protein>
    <submittedName>
        <fullName evidence="2">Uncharacterized protein</fullName>
    </submittedName>
</protein>
<keyword evidence="3" id="KW-1185">Reference proteome</keyword>
<evidence type="ECO:0000313" key="2">
    <source>
        <dbReference type="EMBL" id="BCT77131.1"/>
    </source>
</evidence>
<dbReference type="Proteomes" id="UP001319861">
    <property type="component" value="Chromosome"/>
</dbReference>
<reference evidence="2 3" key="1">
    <citation type="journal article" date="2021" name="J. Biosci. Bioeng.">
        <title>Identification and characterization of a chc gene cluster responsible for the aromatization pathway of cyclohexanecarboxylate degradation in Sinomonas cyclohexanicum ATCC 51369.</title>
        <authorList>
            <person name="Yamamoto T."/>
            <person name="Hasegawa Y."/>
            <person name="Lau P.C.K."/>
            <person name="Iwaki H."/>
        </authorList>
    </citation>
    <scope>NUCLEOTIDE SEQUENCE [LARGE SCALE GENOMIC DNA]</scope>
    <source>
        <strain evidence="2 3">ATCC 51369</strain>
    </source>
</reference>
<organism evidence="2 3">
    <name type="scientific">Sinomonas cyclohexanicum</name>
    <name type="common">Corynebacterium cyclohexanicum</name>
    <dbReference type="NCBI Taxonomy" id="322009"/>
    <lineage>
        <taxon>Bacteria</taxon>
        <taxon>Bacillati</taxon>
        <taxon>Actinomycetota</taxon>
        <taxon>Actinomycetes</taxon>
        <taxon>Micrococcales</taxon>
        <taxon>Micrococcaceae</taxon>
        <taxon>Sinomonas</taxon>
    </lineage>
</organism>
<proteinExistence type="predicted"/>
<evidence type="ECO:0000256" key="1">
    <source>
        <dbReference type="SAM" id="MobiDB-lite"/>
    </source>
</evidence>
<sequence>MYGFLTSVPSIPCEKGMGGPTANTQLYAGWARKLNPPMLHGRDASRGGAYSSYSPAGRSRFTTGVCKFHHEPYVRAACHARRPGVSRPGARGAGEICTRPW</sequence>
<name>A0ABM7PXU4_SINCY</name>
<feature type="region of interest" description="Disordered" evidence="1">
    <location>
        <begin position="81"/>
        <end position="101"/>
    </location>
</feature>
<gene>
    <name evidence="2" type="ORF">SCMU_29730</name>
</gene>
<evidence type="ECO:0000313" key="3">
    <source>
        <dbReference type="Proteomes" id="UP001319861"/>
    </source>
</evidence>
<accession>A0ABM7PXU4</accession>
<dbReference type="EMBL" id="AP024525">
    <property type="protein sequence ID" value="BCT77131.1"/>
    <property type="molecule type" value="Genomic_DNA"/>
</dbReference>